<dbReference type="InterPro" id="IPR013783">
    <property type="entry name" value="Ig-like_fold"/>
</dbReference>
<evidence type="ECO:0000256" key="3">
    <source>
        <dbReference type="ARBA" id="ARBA00022692"/>
    </source>
</evidence>
<dbReference type="InterPro" id="IPR016763">
    <property type="entry name" value="VAP"/>
</dbReference>
<dbReference type="HOGENOM" id="CLU_379206_0_0_1"/>
<evidence type="ECO:0000256" key="4">
    <source>
        <dbReference type="ARBA" id="ARBA00022989"/>
    </source>
</evidence>
<comment type="similarity">
    <text evidence="2">Belongs to the VAMP-associated protein (VAP) (TC 9.B.17) family.</text>
</comment>
<accession>A0A080YU32</accession>
<dbReference type="GO" id="GO:0005789">
    <property type="term" value="C:endoplasmic reticulum membrane"/>
    <property type="evidence" value="ECO:0007669"/>
    <property type="project" value="InterPro"/>
</dbReference>
<evidence type="ECO:0000256" key="6">
    <source>
        <dbReference type="SAM" id="MobiDB-lite"/>
    </source>
</evidence>
<feature type="region of interest" description="Disordered" evidence="6">
    <location>
        <begin position="1"/>
        <end position="93"/>
    </location>
</feature>
<dbReference type="InterPro" id="IPR000535">
    <property type="entry name" value="MSP_dom"/>
</dbReference>
<feature type="compositionally biased region" description="Gly residues" evidence="6">
    <location>
        <begin position="1"/>
        <end position="17"/>
    </location>
</feature>
<sequence>MGSGAHRGVGQRGGLGAEGEVVPRFGGDQRRRMRRREPAAVLPTAAVQGRTARWRTGGGAGEDGWGAQEGTGGGAAHGSRAGEDGPKNSSCTASTELVQFDPPELSFPWPNKTSLSSFNIVNITDCYIGFYMWSFKEVSTCYETETCQGILAPRSTQRMVVKWVLKENEAEEHMHCKKSIFVWNMILAQGVESSCFRDHFSDEDSKELPFIFNNNISPFTSTSDELIRLDHPARLVFPRNHTGLSSINIVNVTDYYVAFHLFSNPGKDAVVSYQTDDPFGILAPRSAQRVVVARLINGEETEDTPYKDDKQLFMWNAIVSEGVKVSDLDCSMSRNIKQSIELPVILNNKVTSSTSVELIKFEPPEVCFPFLPSKRLLSSIKIVNITDYHICFNTQVEETNVALYITKPPCGILPPWSTQELVVTRVAKEEAPELEDIQCKDKYFVWSCFVTEDINVNDLTRYMPENERKELPIVFMETSSNMLIQFDPPELSFPLLQNQRVLSSAKIVNITDQYIGFRVCTKKRNSARYNANPSQGILEPLSTQVILVTRIAEQNELEDSERKTKFLVWNGIVSEDSKASDVIDNMSETKCTRLPIVLRQRSSSNLDELIQFDPPELHFPILPNKKVLSSIKIVNLTDYNVGFNTYSRSTNVAWYHTEPPRGILPPRSTQKLMVTREEKEDVLEDKQFNEKYFVWTSILSEDVKDNEYSDYMDDQESKELPIVLEKVFLGC</sequence>
<dbReference type="Pfam" id="PF00635">
    <property type="entry name" value="Motile_Sperm"/>
    <property type="match status" value="3"/>
</dbReference>
<dbReference type="InterPro" id="IPR008962">
    <property type="entry name" value="PapD-like_sf"/>
</dbReference>
<evidence type="ECO:0000259" key="7">
    <source>
        <dbReference type="PROSITE" id="PS50202"/>
    </source>
</evidence>
<evidence type="ECO:0000256" key="1">
    <source>
        <dbReference type="ARBA" id="ARBA00004211"/>
    </source>
</evidence>
<dbReference type="PROSITE" id="PS50202">
    <property type="entry name" value="MSP"/>
    <property type="match status" value="3"/>
</dbReference>
<feature type="domain" description="MSP" evidence="7">
    <location>
        <begin position="483"/>
        <end position="599"/>
    </location>
</feature>
<organism evidence="8">
    <name type="scientific">Triticum aestivum</name>
    <name type="common">Wheat</name>
    <dbReference type="NCBI Taxonomy" id="4565"/>
    <lineage>
        <taxon>Eukaryota</taxon>
        <taxon>Viridiplantae</taxon>
        <taxon>Streptophyta</taxon>
        <taxon>Embryophyta</taxon>
        <taxon>Tracheophyta</taxon>
        <taxon>Spermatophyta</taxon>
        <taxon>Magnoliopsida</taxon>
        <taxon>Liliopsida</taxon>
        <taxon>Poales</taxon>
        <taxon>Poaceae</taxon>
        <taxon>BOP clade</taxon>
        <taxon>Pooideae</taxon>
        <taxon>Triticodae</taxon>
        <taxon>Triticeae</taxon>
        <taxon>Triticinae</taxon>
        <taxon>Triticum</taxon>
    </lineage>
</organism>
<dbReference type="SUPFAM" id="SSF49354">
    <property type="entry name" value="PapD-like"/>
    <property type="match status" value="4"/>
</dbReference>
<dbReference type="Gene3D" id="2.60.40.10">
    <property type="entry name" value="Immunoglobulins"/>
    <property type="match status" value="5"/>
</dbReference>
<name>A0A080YU32_WHEAT</name>
<comment type="subcellular location">
    <subcellularLocation>
        <location evidence="1">Membrane</location>
        <topology evidence="1">Single-pass type IV membrane protein</topology>
    </subcellularLocation>
</comment>
<dbReference type="PANTHER" id="PTHR10809:SF6">
    <property type="entry name" value="AT11025P-RELATED"/>
    <property type="match status" value="1"/>
</dbReference>
<feature type="domain" description="MSP" evidence="7">
    <location>
        <begin position="609"/>
        <end position="730"/>
    </location>
</feature>
<reference evidence="8" key="1">
    <citation type="journal article" date="2014" name="Science">
        <title>Structural and functional partitioning of bread wheat chromosome 3B.</title>
        <authorList>
            <person name="Choulet F."/>
            <person name="Alberti A."/>
            <person name="Theil S."/>
            <person name="Glover N."/>
            <person name="Barbe V."/>
            <person name="Daron J."/>
            <person name="Pingault L."/>
            <person name="Sourdille P."/>
            <person name="Couloux A."/>
            <person name="Paux E."/>
            <person name="Leroy P."/>
            <person name="Mangenot S."/>
            <person name="Guilhot N."/>
            <person name="Le Gouis J."/>
            <person name="Balfourier F."/>
            <person name="Alaux M."/>
            <person name="Jamilloux V."/>
            <person name="Poulain J."/>
            <person name="Durand C."/>
            <person name="Bellec A."/>
            <person name="Gaspin C."/>
            <person name="Safar J."/>
            <person name="Dolezel J."/>
            <person name="Rogers J."/>
            <person name="Vandepoele K."/>
            <person name="Aury J.M."/>
            <person name="Mayer K."/>
            <person name="Berges H."/>
            <person name="Quesneville H."/>
            <person name="Wincker P."/>
            <person name="Feuillet C."/>
        </authorList>
    </citation>
    <scope>NUCLEOTIDE SEQUENCE</scope>
</reference>
<feature type="compositionally biased region" description="Gly residues" evidence="6">
    <location>
        <begin position="56"/>
        <end position="76"/>
    </location>
</feature>
<evidence type="ECO:0000256" key="2">
    <source>
        <dbReference type="ARBA" id="ARBA00008932"/>
    </source>
</evidence>
<keyword evidence="5" id="KW-0472">Membrane</keyword>
<dbReference type="AlphaFoldDB" id="A0A080YU32"/>
<keyword evidence="4" id="KW-1133">Transmembrane helix</keyword>
<gene>
    <name evidence="8" type="ORF">TRAES_3BF057400050CFD_c1</name>
</gene>
<protein>
    <recommendedName>
        <fullName evidence="7">MSP domain-containing protein</fullName>
    </recommendedName>
</protein>
<dbReference type="PANTHER" id="PTHR10809">
    <property type="entry name" value="VESICLE-ASSOCIATED MEMBRANE PROTEIN-ASSOCIATED PROTEIN"/>
    <property type="match status" value="1"/>
</dbReference>
<proteinExistence type="inferred from homology"/>
<evidence type="ECO:0000256" key="5">
    <source>
        <dbReference type="ARBA" id="ARBA00023136"/>
    </source>
</evidence>
<dbReference type="EMBL" id="HG670306">
    <property type="protein sequence ID" value="CDM86885.1"/>
    <property type="molecule type" value="Genomic_DNA"/>
</dbReference>
<feature type="domain" description="MSP" evidence="7">
    <location>
        <begin position="358"/>
        <end position="478"/>
    </location>
</feature>
<keyword evidence="3" id="KW-0812">Transmembrane</keyword>
<evidence type="ECO:0000313" key="8">
    <source>
        <dbReference type="EMBL" id="CDM86885.1"/>
    </source>
</evidence>